<evidence type="ECO:0000256" key="1">
    <source>
        <dbReference type="ARBA" id="ARBA00004651"/>
    </source>
</evidence>
<dbReference type="Pfam" id="PF07690">
    <property type="entry name" value="MFS_1"/>
    <property type="match status" value="1"/>
</dbReference>
<dbReference type="InterPro" id="IPR020846">
    <property type="entry name" value="MFS_dom"/>
</dbReference>
<organism evidence="10 11">
    <name type="scientific">Pseudonocardia humida</name>
    <dbReference type="NCBI Taxonomy" id="2800819"/>
    <lineage>
        <taxon>Bacteria</taxon>
        <taxon>Bacillati</taxon>
        <taxon>Actinomycetota</taxon>
        <taxon>Actinomycetes</taxon>
        <taxon>Pseudonocardiales</taxon>
        <taxon>Pseudonocardiaceae</taxon>
        <taxon>Pseudonocardia</taxon>
    </lineage>
</organism>
<dbReference type="Gene3D" id="1.20.1720.10">
    <property type="entry name" value="Multidrug resistance protein D"/>
    <property type="match status" value="1"/>
</dbReference>
<evidence type="ECO:0000313" key="10">
    <source>
        <dbReference type="EMBL" id="MCO1657331.1"/>
    </source>
</evidence>
<accession>A0ABT1A2U4</accession>
<dbReference type="InterPro" id="IPR011701">
    <property type="entry name" value="MFS"/>
</dbReference>
<feature type="transmembrane region" description="Helical" evidence="8">
    <location>
        <begin position="20"/>
        <end position="39"/>
    </location>
</feature>
<dbReference type="PROSITE" id="PS50850">
    <property type="entry name" value="MFS"/>
    <property type="match status" value="1"/>
</dbReference>
<keyword evidence="6 8" id="KW-1133">Transmembrane helix</keyword>
<comment type="similarity">
    <text evidence="2">Belongs to the major facilitator superfamily. Bcr/CmlA family.</text>
</comment>
<feature type="transmembrane region" description="Helical" evidence="8">
    <location>
        <begin position="325"/>
        <end position="349"/>
    </location>
</feature>
<dbReference type="Proteomes" id="UP001165283">
    <property type="component" value="Unassembled WGS sequence"/>
</dbReference>
<dbReference type="EMBL" id="JAGSOV010000041">
    <property type="protein sequence ID" value="MCO1657331.1"/>
    <property type="molecule type" value="Genomic_DNA"/>
</dbReference>
<keyword evidence="5 8" id="KW-0812">Transmembrane</keyword>
<feature type="transmembrane region" description="Helical" evidence="8">
    <location>
        <begin position="90"/>
        <end position="109"/>
    </location>
</feature>
<dbReference type="InterPro" id="IPR036259">
    <property type="entry name" value="MFS_trans_sf"/>
</dbReference>
<keyword evidence="11" id="KW-1185">Reference proteome</keyword>
<feature type="domain" description="Major facilitator superfamily (MFS) profile" evidence="9">
    <location>
        <begin position="24"/>
        <end position="414"/>
    </location>
</feature>
<dbReference type="InterPro" id="IPR005829">
    <property type="entry name" value="Sugar_transporter_CS"/>
</dbReference>
<feature type="transmembrane region" description="Helical" evidence="8">
    <location>
        <begin position="299"/>
        <end position="319"/>
    </location>
</feature>
<feature type="transmembrane region" description="Helical" evidence="8">
    <location>
        <begin position="148"/>
        <end position="171"/>
    </location>
</feature>
<dbReference type="SUPFAM" id="SSF103473">
    <property type="entry name" value="MFS general substrate transporter"/>
    <property type="match status" value="1"/>
</dbReference>
<feature type="transmembrane region" description="Helical" evidence="8">
    <location>
        <begin position="177"/>
        <end position="199"/>
    </location>
</feature>
<name>A0ABT1A2U4_9PSEU</name>
<dbReference type="NCBIfam" id="TIGR00710">
    <property type="entry name" value="efflux_Bcr_CflA"/>
    <property type="match status" value="1"/>
</dbReference>
<protein>
    <submittedName>
        <fullName evidence="10">Bcr/CflA family efflux MFS transporter</fullName>
    </submittedName>
</protein>
<comment type="subcellular location">
    <subcellularLocation>
        <location evidence="1">Cell membrane</location>
        <topology evidence="1">Multi-pass membrane protein</topology>
    </subcellularLocation>
</comment>
<evidence type="ECO:0000313" key="11">
    <source>
        <dbReference type="Proteomes" id="UP001165283"/>
    </source>
</evidence>
<feature type="transmembrane region" description="Helical" evidence="8">
    <location>
        <begin position="265"/>
        <end position="287"/>
    </location>
</feature>
<keyword evidence="7 8" id="KW-0472">Membrane</keyword>
<evidence type="ECO:0000256" key="3">
    <source>
        <dbReference type="ARBA" id="ARBA00022448"/>
    </source>
</evidence>
<reference evidence="10" key="1">
    <citation type="submission" date="2021-04" db="EMBL/GenBank/DDBJ databases">
        <title>Pseudonocardia sp. nov., isolated from sandy soil of mangrove forest.</title>
        <authorList>
            <person name="Zan Z."/>
            <person name="Huang R."/>
            <person name="Liu W."/>
        </authorList>
    </citation>
    <scope>NUCLEOTIDE SEQUENCE</scope>
    <source>
        <strain evidence="10">S2-4</strain>
    </source>
</reference>
<evidence type="ECO:0000256" key="8">
    <source>
        <dbReference type="SAM" id="Phobius"/>
    </source>
</evidence>
<evidence type="ECO:0000259" key="9">
    <source>
        <dbReference type="PROSITE" id="PS50850"/>
    </source>
</evidence>
<proteinExistence type="inferred from homology"/>
<gene>
    <name evidence="10" type="ORF">KDL28_19935</name>
</gene>
<evidence type="ECO:0000256" key="6">
    <source>
        <dbReference type="ARBA" id="ARBA00022989"/>
    </source>
</evidence>
<keyword evidence="4" id="KW-1003">Cell membrane</keyword>
<evidence type="ECO:0000256" key="7">
    <source>
        <dbReference type="ARBA" id="ARBA00023136"/>
    </source>
</evidence>
<dbReference type="RefSeq" id="WP_252440930.1">
    <property type="nucleotide sequence ID" value="NZ_JAGSOV010000041.1"/>
</dbReference>
<feature type="transmembrane region" description="Helical" evidence="8">
    <location>
        <begin position="115"/>
        <end position="136"/>
    </location>
</feature>
<dbReference type="PROSITE" id="PS00216">
    <property type="entry name" value="SUGAR_TRANSPORT_1"/>
    <property type="match status" value="1"/>
</dbReference>
<feature type="transmembrane region" description="Helical" evidence="8">
    <location>
        <begin position="59"/>
        <end position="78"/>
    </location>
</feature>
<sequence length="431" mass="43678">MIDQTRPGPAAPPAVLPPRLVRRVLPVAVVLAWLGPFSLDTYSPAFPAIQREFGASTGAVQATLATTLIGLALGQLLVGPISDRLGRRRPLLVGLAGYAVASVLCAVAWSIELLIAARLVQGFAAATGIAMARAIARDVHAGAQLARFYSLLAAATAVAPMLAPLLGAALLEAGLSWRWIFGVTLALGLLGLGLVALALPETHPRWVGGTTAARGSAPRRAGTSLWGLLRRRQILVSALVLGLSGAAMIAQLAGMSFYLQVERGFSPAGYSAVFALNAAGMIISNNVNRLLMRRFTPNGVLSVALPVMVASSVAFAVALQVGAPLVVALCALFVLVGCWGFVMPNAVAVGMSVERTAAGRAAAILGTAQFGFGAASAPLVGAVPVVAGVPPVAAVVVVCLAGALLAQLLGRVRAAAVAPEPAEGAACRAAS</sequence>
<evidence type="ECO:0000256" key="2">
    <source>
        <dbReference type="ARBA" id="ARBA00006236"/>
    </source>
</evidence>
<evidence type="ECO:0000256" key="5">
    <source>
        <dbReference type="ARBA" id="ARBA00022692"/>
    </source>
</evidence>
<feature type="transmembrane region" description="Helical" evidence="8">
    <location>
        <begin position="361"/>
        <end position="386"/>
    </location>
</feature>
<dbReference type="PANTHER" id="PTHR23502">
    <property type="entry name" value="MAJOR FACILITATOR SUPERFAMILY"/>
    <property type="match status" value="1"/>
</dbReference>
<feature type="transmembrane region" description="Helical" evidence="8">
    <location>
        <begin position="392"/>
        <end position="410"/>
    </location>
</feature>
<evidence type="ECO:0000256" key="4">
    <source>
        <dbReference type="ARBA" id="ARBA00022475"/>
    </source>
</evidence>
<comment type="caution">
    <text evidence="10">The sequence shown here is derived from an EMBL/GenBank/DDBJ whole genome shotgun (WGS) entry which is preliminary data.</text>
</comment>
<feature type="transmembrane region" description="Helical" evidence="8">
    <location>
        <begin position="234"/>
        <end position="259"/>
    </location>
</feature>
<dbReference type="PANTHER" id="PTHR23502:SF132">
    <property type="entry name" value="POLYAMINE TRANSPORTER 2-RELATED"/>
    <property type="match status" value="1"/>
</dbReference>
<keyword evidence="3" id="KW-0813">Transport</keyword>
<dbReference type="InterPro" id="IPR004812">
    <property type="entry name" value="Efflux_drug-R_Bcr/CmlA"/>
</dbReference>